<reference evidence="1 2" key="1">
    <citation type="journal article" date="2020" name="ISME J.">
        <title>Comparative genomics reveals insights into cyanobacterial evolution and habitat adaptation.</title>
        <authorList>
            <person name="Chen M.Y."/>
            <person name="Teng W.K."/>
            <person name="Zhao L."/>
            <person name="Hu C.X."/>
            <person name="Zhou Y.K."/>
            <person name="Han B.P."/>
            <person name="Song L.R."/>
            <person name="Shu W.S."/>
        </authorList>
    </citation>
    <scope>NUCLEOTIDE SEQUENCE [LARGE SCALE GENOMIC DNA]</scope>
    <source>
        <strain evidence="1 2">FACHB-119</strain>
    </source>
</reference>
<evidence type="ECO:0000313" key="2">
    <source>
        <dbReference type="Proteomes" id="UP000661112"/>
    </source>
</evidence>
<keyword evidence="2" id="KW-1185">Reference proteome</keyword>
<dbReference type="Gene3D" id="1.10.4080.10">
    <property type="entry name" value="ADP-ribosylation/Crystallin J1"/>
    <property type="match status" value="1"/>
</dbReference>
<organism evidence="1 2">
    <name type="scientific">Anabaena azotica FACHB-119</name>
    <dbReference type="NCBI Taxonomy" id="947527"/>
    <lineage>
        <taxon>Bacteria</taxon>
        <taxon>Bacillati</taxon>
        <taxon>Cyanobacteriota</taxon>
        <taxon>Cyanophyceae</taxon>
        <taxon>Nostocales</taxon>
        <taxon>Nostocaceae</taxon>
        <taxon>Anabaena</taxon>
        <taxon>Anabaena azotica</taxon>
    </lineage>
</organism>
<evidence type="ECO:0000313" key="1">
    <source>
        <dbReference type="EMBL" id="MBD2500441.1"/>
    </source>
</evidence>
<dbReference type="EMBL" id="JACJSG010000008">
    <property type="protein sequence ID" value="MBD2500441.1"/>
    <property type="molecule type" value="Genomic_DNA"/>
</dbReference>
<dbReference type="Proteomes" id="UP000661112">
    <property type="component" value="Unassembled WGS sequence"/>
</dbReference>
<dbReference type="InterPro" id="IPR005502">
    <property type="entry name" value="Ribosyl_crysJ1"/>
</dbReference>
<comment type="caution">
    <text evidence="1">The sequence shown here is derived from an EMBL/GenBank/DDBJ whole genome shotgun (WGS) entry which is preliminary data.</text>
</comment>
<dbReference type="RefSeq" id="WP_190469227.1">
    <property type="nucleotide sequence ID" value="NZ_JACJSG010000008.1"/>
</dbReference>
<dbReference type="Pfam" id="PF03747">
    <property type="entry name" value="ADP_ribosyl_GH"/>
    <property type="match status" value="1"/>
</dbReference>
<protein>
    <submittedName>
        <fullName evidence="1">ADP-ribosylglycohydrolase family protein</fullName>
    </submittedName>
</protein>
<dbReference type="SUPFAM" id="SSF101478">
    <property type="entry name" value="ADP-ribosylglycohydrolase"/>
    <property type="match status" value="1"/>
</dbReference>
<accession>A0ABR8D1X6</accession>
<name>A0ABR8D1X6_9NOST</name>
<proteinExistence type="predicted"/>
<dbReference type="InterPro" id="IPR036705">
    <property type="entry name" value="Ribosyl_crysJ1_sf"/>
</dbReference>
<sequence length="311" mass="34133">MRYSLVSRFRGTLLGGVLGENLAQSGGNKQGESDPNFSKSIIPGVESLITLGKLDVDEWLGRYQQEFLTSPVDLGHKINIIFATIPIAIFFHENPVKLRQNLLRVLKIGDDDPVMRDCTMAIGYAIAQSLTEKLRRQTLIPQIISFIGETETLLPQKLLIIDKLLEQHAGLEKLSAQLSKEEKLSYVVAVAFYCFLSTLEDFRLSVLRGLSLESVHSQTIAAITGALSGSYNSTVGIPANWQISLLSTDSAVHARSNARQMLELADALGAVWSGVYNLPLDLRMFSEPGFIMSNQSVPLSVYAAPRVIRGG</sequence>
<gene>
    <name evidence="1" type="ORF">H6G83_07375</name>
</gene>